<name>A0AAV3ZJ47_9GAST</name>
<evidence type="ECO:0000313" key="2">
    <source>
        <dbReference type="EMBL" id="GFN94584.1"/>
    </source>
</evidence>
<reference evidence="2 3" key="1">
    <citation type="journal article" date="2021" name="Elife">
        <title>Chloroplast acquisition without the gene transfer in kleptoplastic sea slugs, Plakobranchus ocellatus.</title>
        <authorList>
            <person name="Maeda T."/>
            <person name="Takahashi S."/>
            <person name="Yoshida T."/>
            <person name="Shimamura S."/>
            <person name="Takaki Y."/>
            <person name="Nagai Y."/>
            <person name="Toyoda A."/>
            <person name="Suzuki Y."/>
            <person name="Arimoto A."/>
            <person name="Ishii H."/>
            <person name="Satoh N."/>
            <person name="Nishiyama T."/>
            <person name="Hasebe M."/>
            <person name="Maruyama T."/>
            <person name="Minagawa J."/>
            <person name="Obokata J."/>
            <person name="Shigenobu S."/>
        </authorList>
    </citation>
    <scope>NUCLEOTIDE SEQUENCE [LARGE SCALE GENOMIC DNA]</scope>
</reference>
<dbReference type="Proteomes" id="UP000735302">
    <property type="component" value="Unassembled WGS sequence"/>
</dbReference>
<evidence type="ECO:0000256" key="1">
    <source>
        <dbReference type="SAM" id="MobiDB-lite"/>
    </source>
</evidence>
<sequence>MNSKQKLRLSFSLPPPGGVTGTVDSGPTLRSSETLLSRVRAPPPAAPRSDGGSESLRSPYCRLVLSQLRQNGQNTHTHKQSSPNTDNAVSHTQTSNVTKTFKL</sequence>
<accession>A0AAV3ZJ47</accession>
<feature type="compositionally biased region" description="Polar residues" evidence="1">
    <location>
        <begin position="67"/>
        <end position="103"/>
    </location>
</feature>
<protein>
    <submittedName>
        <fullName evidence="2">Uncharacterized protein</fullName>
    </submittedName>
</protein>
<comment type="caution">
    <text evidence="2">The sequence shown here is derived from an EMBL/GenBank/DDBJ whole genome shotgun (WGS) entry which is preliminary data.</text>
</comment>
<organism evidence="2 3">
    <name type="scientific">Plakobranchus ocellatus</name>
    <dbReference type="NCBI Taxonomy" id="259542"/>
    <lineage>
        <taxon>Eukaryota</taxon>
        <taxon>Metazoa</taxon>
        <taxon>Spiralia</taxon>
        <taxon>Lophotrochozoa</taxon>
        <taxon>Mollusca</taxon>
        <taxon>Gastropoda</taxon>
        <taxon>Heterobranchia</taxon>
        <taxon>Euthyneura</taxon>
        <taxon>Panpulmonata</taxon>
        <taxon>Sacoglossa</taxon>
        <taxon>Placobranchoidea</taxon>
        <taxon>Plakobranchidae</taxon>
        <taxon>Plakobranchus</taxon>
    </lineage>
</organism>
<keyword evidence="3" id="KW-1185">Reference proteome</keyword>
<evidence type="ECO:0000313" key="3">
    <source>
        <dbReference type="Proteomes" id="UP000735302"/>
    </source>
</evidence>
<feature type="region of interest" description="Disordered" evidence="1">
    <location>
        <begin position="1"/>
        <end position="103"/>
    </location>
</feature>
<dbReference type="EMBL" id="BLXT01002468">
    <property type="protein sequence ID" value="GFN94584.1"/>
    <property type="molecule type" value="Genomic_DNA"/>
</dbReference>
<dbReference type="AlphaFoldDB" id="A0AAV3ZJ47"/>
<gene>
    <name evidence="2" type="ORF">PoB_002109000</name>
</gene>
<proteinExistence type="predicted"/>
<feature type="compositionally biased region" description="Polar residues" evidence="1">
    <location>
        <begin position="22"/>
        <end position="35"/>
    </location>
</feature>